<keyword evidence="2" id="KW-1185">Reference proteome</keyword>
<sequence>MMDLLVSQMPSLAHLDHTMPNGLKEIFPDFALTRSGAVIHIAVIGFTDRLERFAAWLPDVAPTASHRSTMFDYEVFGARKKEDVFDLYDHILRIEFPAEAEAIAFADYCGQDLFARKTAHKRNLAPLKSKPKAVAPTSGIALPLLKSVPIRGSGQDKPFLNEVGVAAALVCNEIDQRAATIRLGLSGRVALRRRLVRIGWLATWPARAKVVTYCCYL</sequence>
<dbReference type="EMBL" id="RXMA01000052">
    <property type="protein sequence ID" value="RTR12741.1"/>
    <property type="molecule type" value="Genomic_DNA"/>
</dbReference>
<organism evidence="1 2">
    <name type="scientific">Azospirillum griseum</name>
    <dbReference type="NCBI Taxonomy" id="2496639"/>
    <lineage>
        <taxon>Bacteria</taxon>
        <taxon>Pseudomonadati</taxon>
        <taxon>Pseudomonadota</taxon>
        <taxon>Alphaproteobacteria</taxon>
        <taxon>Rhodospirillales</taxon>
        <taxon>Azospirillaceae</taxon>
        <taxon>Azospirillum</taxon>
    </lineage>
</organism>
<comment type="caution">
    <text evidence="1">The sequence shown here is derived from an EMBL/GenBank/DDBJ whole genome shotgun (WGS) entry which is preliminary data.</text>
</comment>
<protein>
    <submittedName>
        <fullName evidence="1">Uncharacterized protein</fullName>
    </submittedName>
</protein>
<name>A0A3S0K6Z5_9PROT</name>
<accession>A0A3S0K6Z5</accession>
<dbReference type="RefSeq" id="WP_126620657.1">
    <property type="nucleotide sequence ID" value="NZ_JBHUCY010000047.1"/>
</dbReference>
<dbReference type="AlphaFoldDB" id="A0A3S0K6Z5"/>
<evidence type="ECO:0000313" key="1">
    <source>
        <dbReference type="EMBL" id="RTR12741.1"/>
    </source>
</evidence>
<proteinExistence type="predicted"/>
<reference evidence="1 2" key="1">
    <citation type="submission" date="2018-12" db="EMBL/GenBank/DDBJ databases">
        <authorList>
            <person name="Yang Y."/>
        </authorList>
    </citation>
    <scope>NUCLEOTIDE SEQUENCE [LARGE SCALE GENOMIC DNA]</scope>
    <source>
        <strain evidence="1 2">L-25-5w-1</strain>
    </source>
</reference>
<dbReference type="Proteomes" id="UP000277007">
    <property type="component" value="Unassembled WGS sequence"/>
</dbReference>
<dbReference type="OrthoDB" id="7302800at2"/>
<evidence type="ECO:0000313" key="2">
    <source>
        <dbReference type="Proteomes" id="UP000277007"/>
    </source>
</evidence>
<gene>
    <name evidence="1" type="ORF">EJ903_25310</name>
</gene>